<dbReference type="GO" id="GO:0030286">
    <property type="term" value="C:dynein complex"/>
    <property type="evidence" value="ECO:0007669"/>
    <property type="project" value="InterPro"/>
</dbReference>
<accession>A0AAV9QVT1</accession>
<dbReference type="GO" id="GO:0051959">
    <property type="term" value="F:dynein light intermediate chain binding"/>
    <property type="evidence" value="ECO:0007669"/>
    <property type="project" value="InterPro"/>
</dbReference>
<evidence type="ECO:0000256" key="1">
    <source>
        <dbReference type="SAM" id="MobiDB-lite"/>
    </source>
</evidence>
<protein>
    <submittedName>
        <fullName evidence="2">Uncharacterized protein</fullName>
    </submittedName>
</protein>
<feature type="non-terminal residue" evidence="2">
    <location>
        <position position="790"/>
    </location>
</feature>
<dbReference type="GO" id="GO:0007018">
    <property type="term" value="P:microtubule-based movement"/>
    <property type="evidence" value="ECO:0007669"/>
    <property type="project" value="InterPro"/>
</dbReference>
<organism evidence="2 3">
    <name type="scientific">Crenichthys baileyi</name>
    <name type="common">White River springfish</name>
    <dbReference type="NCBI Taxonomy" id="28760"/>
    <lineage>
        <taxon>Eukaryota</taxon>
        <taxon>Metazoa</taxon>
        <taxon>Chordata</taxon>
        <taxon>Craniata</taxon>
        <taxon>Vertebrata</taxon>
        <taxon>Euteleostomi</taxon>
        <taxon>Actinopterygii</taxon>
        <taxon>Neopterygii</taxon>
        <taxon>Teleostei</taxon>
        <taxon>Neoteleostei</taxon>
        <taxon>Acanthomorphata</taxon>
        <taxon>Ovalentaria</taxon>
        <taxon>Atherinomorphae</taxon>
        <taxon>Cyprinodontiformes</taxon>
        <taxon>Goodeidae</taxon>
        <taxon>Crenichthys</taxon>
    </lineage>
</organism>
<sequence length="790" mass="90316">MQKKGPKPLMIPRKPSEQQPAFVRHRVKLPSTTESDIYSPLGGEEGRYAQQSSQATSTLECAVLNSSEAVKTAWEECRGTNHHDTAKQSGSSYFCIGGNTPKVQLPYKTLPGHAPYQLVVERLRREYLVLDLEQLLAEKGIESNSLMPRHLNSTDPISDNVLSPILPLEIFDNEDYDCRTPEDWLALGKTEGSPGQKPIPAKALLLKDDSESPCPEYSWHLVGVLDYSKEKCQYLVQKALHYDNQKDEEVKPSKKRGHKKTMNLLHGGSEHWLPRIRLLFKAEDPRVFAERIAFAVRLRKHAEVQLLYSTSVDCMPIWEGNPSLSDDSLRRIKIFVQSACGFKVTIFERCIKDLEKEVKLEYDRIINRMVFDKIVMSHSEEFSDIPLPQRDTECIRQNGCVPVPPYNFDKKQAEFALNSLLNLPEVICVLPHILSECHKITNMRLFNVGLTKPLRLDEFELVQSQVLTEVIQYLQEKWVISLSNSIRSTNNSLAKGGTGKESHFTIFRLMKLLVFRMRSSLRNLVLDSLDTLSEFFLEACHSVMSCPPDMVWGSDLIRSPYKAQKNALLLVDLVLDQTGVHYSTSLGDLETFIAKLFKSAILVTHKVPQLYKFVMKNLVTMGSLLIEPMGFQEKEVAELEEKVRKAVIKATIPLRAYAAEYEKHLDLHNLDIETLKSHNAEQTSEEVKTQVKQHLKEMEKLEYSLPSSIVIGPFFVCVEAVRQSLIRKRKSLANVLLKNLALMLRKQIESASEKCNIISRTLREKPNSIEELTEKREWMKQIPEQLKRYT</sequence>
<name>A0AAV9QVT1_9TELE</name>
<evidence type="ECO:0000313" key="2">
    <source>
        <dbReference type="EMBL" id="KAK5600882.1"/>
    </source>
</evidence>
<proteinExistence type="predicted"/>
<evidence type="ECO:0000313" key="3">
    <source>
        <dbReference type="Proteomes" id="UP001311232"/>
    </source>
</evidence>
<keyword evidence="3" id="KW-1185">Reference proteome</keyword>
<gene>
    <name evidence="2" type="ORF">CRENBAI_008042</name>
</gene>
<dbReference type="InterPro" id="IPR026983">
    <property type="entry name" value="DHC"/>
</dbReference>
<dbReference type="PANTHER" id="PTHR22878:SF73">
    <property type="entry name" value="DYNEIN AXONEMAL HEAVY CHAIN 1"/>
    <property type="match status" value="1"/>
</dbReference>
<dbReference type="Proteomes" id="UP001311232">
    <property type="component" value="Unassembled WGS sequence"/>
</dbReference>
<dbReference type="EMBL" id="JAHHUM010002760">
    <property type="protein sequence ID" value="KAK5600882.1"/>
    <property type="molecule type" value="Genomic_DNA"/>
</dbReference>
<reference evidence="2 3" key="1">
    <citation type="submission" date="2021-06" db="EMBL/GenBank/DDBJ databases">
        <authorList>
            <person name="Palmer J.M."/>
        </authorList>
    </citation>
    <scope>NUCLEOTIDE SEQUENCE [LARGE SCALE GENOMIC DNA]</scope>
    <source>
        <strain evidence="2 3">MEX-2019</strain>
        <tissue evidence="2">Muscle</tissue>
    </source>
</reference>
<dbReference type="AlphaFoldDB" id="A0AAV9QVT1"/>
<dbReference type="GO" id="GO:0045505">
    <property type="term" value="F:dynein intermediate chain binding"/>
    <property type="evidence" value="ECO:0007669"/>
    <property type="project" value="InterPro"/>
</dbReference>
<comment type="caution">
    <text evidence="2">The sequence shown here is derived from an EMBL/GenBank/DDBJ whole genome shotgun (WGS) entry which is preliminary data.</text>
</comment>
<dbReference type="PANTHER" id="PTHR22878">
    <property type="entry name" value="DYNEIN HEAVY CHAIN 6, AXONEMAL-LIKE-RELATED"/>
    <property type="match status" value="1"/>
</dbReference>
<feature type="region of interest" description="Disordered" evidence="1">
    <location>
        <begin position="1"/>
        <end position="20"/>
    </location>
</feature>